<gene>
    <name evidence="1" type="ORF">EmuJ_000040500</name>
</gene>
<evidence type="ECO:0000313" key="2">
    <source>
        <dbReference type="Proteomes" id="UP000017246"/>
    </source>
</evidence>
<keyword evidence="2" id="KW-1185">Reference proteome</keyword>
<reference evidence="1" key="1">
    <citation type="journal article" date="2013" name="Nature">
        <title>The genomes of four tapeworm species reveal adaptations to parasitism.</title>
        <authorList>
            <person name="Tsai I.J."/>
            <person name="Zarowiecki M."/>
            <person name="Holroyd N."/>
            <person name="Garciarrubio A."/>
            <person name="Sanchez-Flores A."/>
            <person name="Brooks K.L."/>
            <person name="Tracey A."/>
            <person name="Bobes R.J."/>
            <person name="Fragoso G."/>
            <person name="Sciutto E."/>
            <person name="Aslett M."/>
            <person name="Beasley H."/>
            <person name="Bennett H.M."/>
            <person name="Cai J."/>
            <person name="Camicia F."/>
            <person name="Clark R."/>
            <person name="Cucher M."/>
            <person name="De Silva N."/>
            <person name="Day T.A."/>
            <person name="Deplazes P."/>
            <person name="Estrada K."/>
            <person name="Fernandez C."/>
            <person name="Holland P.W."/>
            <person name="Hou J."/>
            <person name="Hu S."/>
            <person name="Huckvale T."/>
            <person name="Hung S.S."/>
            <person name="Kamenetzky L."/>
            <person name="Keane J.A."/>
            <person name="Kiss F."/>
            <person name="Koziol U."/>
            <person name="Lambert O."/>
            <person name="Liu K."/>
            <person name="Luo X."/>
            <person name="Luo Y."/>
            <person name="Macchiaroli N."/>
            <person name="Nichol S."/>
            <person name="Paps J."/>
            <person name="Parkinson J."/>
            <person name="Pouchkina-Stantcheva N."/>
            <person name="Riddiford N."/>
            <person name="Rosenzvit M."/>
            <person name="Salinas G."/>
            <person name="Wasmuth J.D."/>
            <person name="Zamanian M."/>
            <person name="Zheng Y."/>
            <person name="Cai X."/>
            <person name="Soberon X."/>
            <person name="Olson P.D."/>
            <person name="Laclette J.P."/>
            <person name="Brehm K."/>
            <person name="Berriman M."/>
            <person name="Garciarrubio A."/>
            <person name="Bobes R.J."/>
            <person name="Fragoso G."/>
            <person name="Sanchez-Flores A."/>
            <person name="Estrada K."/>
            <person name="Cevallos M.A."/>
            <person name="Morett E."/>
            <person name="Gonzalez V."/>
            <person name="Portillo T."/>
            <person name="Ochoa-Leyva A."/>
            <person name="Jose M.V."/>
            <person name="Sciutto E."/>
            <person name="Landa A."/>
            <person name="Jimenez L."/>
            <person name="Valdes V."/>
            <person name="Carrero J.C."/>
            <person name="Larralde C."/>
            <person name="Morales-Montor J."/>
            <person name="Limon-Lason J."/>
            <person name="Soberon X."/>
            <person name="Laclette J.P."/>
        </authorList>
    </citation>
    <scope>NUCLEOTIDE SEQUENCE [LARGE SCALE GENOMIC DNA]</scope>
</reference>
<name>A0A087VWR4_ECHMU</name>
<protein>
    <submittedName>
        <fullName evidence="1">Expressed protein</fullName>
    </submittedName>
</protein>
<dbReference type="AlphaFoldDB" id="A0A087VWR4"/>
<dbReference type="Proteomes" id="UP000017246">
    <property type="component" value="Unassembled WGS sequence"/>
</dbReference>
<proteinExistence type="predicted"/>
<evidence type="ECO:0000313" key="1">
    <source>
        <dbReference type="EMBL" id="CDI96701.1"/>
    </source>
</evidence>
<sequence length="77" mass="8591">MAGCICGDTFVCDYKVETQIRLIQMAAGIAENRMHWVIGEQSNTFAPNSNDGGKIIQRMGEQTLRKAMSGRHFQQVT</sequence>
<reference evidence="1" key="2">
    <citation type="submission" date="2015-11" db="EMBL/GenBank/DDBJ databases">
        <authorList>
            <person name="Zhang Y."/>
            <person name="Guo Z."/>
        </authorList>
    </citation>
    <scope>NUCLEOTIDE SEQUENCE</scope>
</reference>
<accession>A0A087VWR4</accession>
<dbReference type="EMBL" id="LN902846">
    <property type="protein sequence ID" value="CDI96701.1"/>
    <property type="molecule type" value="Genomic_DNA"/>
</dbReference>
<organism evidence="1 2">
    <name type="scientific">Echinococcus multilocularis</name>
    <name type="common">Fox tapeworm</name>
    <dbReference type="NCBI Taxonomy" id="6211"/>
    <lineage>
        <taxon>Eukaryota</taxon>
        <taxon>Metazoa</taxon>
        <taxon>Spiralia</taxon>
        <taxon>Lophotrochozoa</taxon>
        <taxon>Platyhelminthes</taxon>
        <taxon>Cestoda</taxon>
        <taxon>Eucestoda</taxon>
        <taxon>Cyclophyllidea</taxon>
        <taxon>Taeniidae</taxon>
        <taxon>Echinococcus</taxon>
    </lineage>
</organism>